<dbReference type="Gene3D" id="2.60.40.10">
    <property type="entry name" value="Immunoglobulins"/>
    <property type="match status" value="2"/>
</dbReference>
<dbReference type="SMART" id="SM00060">
    <property type="entry name" value="FN3"/>
    <property type="match status" value="2"/>
</dbReference>
<dbReference type="InterPro" id="IPR036116">
    <property type="entry name" value="FN3_sf"/>
</dbReference>
<name>A0ABU4H2N6_9MICO</name>
<organism evidence="5 6">
    <name type="scientific">Microbacterium arthrosphaerae</name>
    <dbReference type="NCBI Taxonomy" id="792652"/>
    <lineage>
        <taxon>Bacteria</taxon>
        <taxon>Bacillati</taxon>
        <taxon>Actinomycetota</taxon>
        <taxon>Actinomycetes</taxon>
        <taxon>Micrococcales</taxon>
        <taxon>Microbacteriaceae</taxon>
        <taxon>Microbacterium</taxon>
    </lineage>
</organism>
<keyword evidence="3" id="KW-0119">Carbohydrate metabolism</keyword>
<dbReference type="Gene3D" id="3.90.215.10">
    <property type="entry name" value="Gamma Fibrinogen, chain A, domain 1"/>
    <property type="match status" value="1"/>
</dbReference>
<accession>A0ABU4H2N6</accession>
<evidence type="ECO:0000256" key="1">
    <source>
        <dbReference type="ARBA" id="ARBA00022536"/>
    </source>
</evidence>
<keyword evidence="1" id="KW-0245">EGF-like domain</keyword>
<keyword evidence="6" id="KW-1185">Reference proteome</keyword>
<proteinExistence type="predicted"/>
<dbReference type="NCBIfam" id="NF040941">
    <property type="entry name" value="GGGWT_bact"/>
    <property type="match status" value="1"/>
</dbReference>
<sequence>MNEIARPDGLHSLRTTTRRRHRLIVAAAIAVAALVGSLSLPVTATAADPLPDGKTEATAAGSCWEVKQNYPASTNGVYWLQTPTLVYPQQFYCDQESEGGGWVLIARGREGWKNYYQGLQSAATIANTPSGTAAFQVAQLPSLTIDGLLNKGRVDALADGIRVRRATNVAGSTWQEARFKMVVRDRWVWTFNAEHRVGTWRFGTTNGSGGLTSNFGNNTSFNRIDTTAKSTHNWLAGWGYGNSVTGQNAATSYLWTPNNNQAGAFPFTQLFLRPTLRLADMNFGSIPDGGAPATTVSAIPDSDAMRTVWGVSGSGNGATGELNTEVAAFGEMAGKVYVGGNFRYVQRTQAGSGQVEQPFVAAFDIATGEWISTFRPALDGQVKAINALPDGRLALGGQFATVNGAPQPGIAFVNPATGALTGQQVVVENRTTGGVPYVRDLDVQGNLLYVAGSFTHLTRAGSASSASTWNGGRVALATSTPDVDWNAFLNGTTVSVDASAQGDRAYYSGYFKMKENTKATSGTALQTGAGAALTVPQWNPTFSKSSVDASGNITGNVWQLGVIEAGDQVWLGGSEHSMFSYNRSNFALTSGSITKAGGDFQAVAAGNGLVYGGCHCGDFVYQDAYAWSNVGTNWTQADKISLFGAWDAQTHRYVHEFSPIVTARAGYGVWGLFVDSTGVVWAGGDISRTIRSGFINQWSGGFARFAPRDSAAPTRPGPVSVAITGGGTRADLTWSPSSDPGGVTYEVLRGNRVIASTTSTAFTVPATATATKYFVRARDAGGNRSASTAAVTVKTAADTFTTFIPNGAQWSYRFSSDPLPTDWASVGFDDSSWAGGNGVLARGVAGAATNIDPTALSPRPLSAQFRHEFTVTDAATVADGTVTVIANDGVIVYLNGVELGRTRMPAGAITQNTYATSVVTHAAAAASRVTYAVPAGMLVSGTNVIAASAHANYRSTPDMSFDLSFVAERGAPAAPPGPVSGLTATDVTQDSVTLNWSAPSTGGPVASYAVSRDGAGVASVPASQLSWTDGGLTADTTYVYRVVAVGAGGSSAAATVQVHTPAVPDPGEPPVVIENGATWSYRYSSDPLPADWTAIPFDDSAWASGNGLLARGVAGAATNIDPTGLTTKPLSAQFRKSFAVVDAAGVADGTVTVIANDGVIVYLNGVELGRTRLPAGTITQNSYATAVVSNATAVASRSTFAVPAALLVEGENVISASTHANYRSTPDLSFDLALNMPR</sequence>
<dbReference type="InterPro" id="IPR014716">
    <property type="entry name" value="Fibrinogen_a/b/g_C_1"/>
</dbReference>
<dbReference type="InterPro" id="IPR003961">
    <property type="entry name" value="FN3_dom"/>
</dbReference>
<dbReference type="PROSITE" id="PS51318">
    <property type="entry name" value="TAT"/>
    <property type="match status" value="1"/>
</dbReference>
<evidence type="ECO:0000259" key="4">
    <source>
        <dbReference type="PROSITE" id="PS50853"/>
    </source>
</evidence>
<dbReference type="PROSITE" id="PS50853">
    <property type="entry name" value="FN3"/>
    <property type="match status" value="1"/>
</dbReference>
<dbReference type="InterPro" id="IPR011047">
    <property type="entry name" value="Quinoprotein_ADH-like_sf"/>
</dbReference>
<evidence type="ECO:0000313" key="5">
    <source>
        <dbReference type="EMBL" id="MDW4573602.1"/>
    </source>
</evidence>
<evidence type="ECO:0000256" key="3">
    <source>
        <dbReference type="ARBA" id="ARBA00023326"/>
    </source>
</evidence>
<dbReference type="InterPro" id="IPR013783">
    <property type="entry name" value="Ig-like_fold"/>
</dbReference>
<gene>
    <name evidence="5" type="ORF">R8Z58_12535</name>
</gene>
<keyword evidence="3" id="KW-0624">Polysaccharide degradation</keyword>
<reference evidence="5 6" key="1">
    <citation type="submission" date="2023-11" db="EMBL/GenBank/DDBJ databases">
        <title>Draft genome sequence of Microbacterium arthrosphaerae JCM 30492.</title>
        <authorList>
            <person name="Zhang G."/>
            <person name="Ding Y."/>
        </authorList>
    </citation>
    <scope>NUCLEOTIDE SEQUENCE [LARGE SCALE GENOMIC DNA]</scope>
    <source>
        <strain evidence="5 6">JCM 30492</strain>
    </source>
</reference>
<evidence type="ECO:0000313" key="6">
    <source>
        <dbReference type="Proteomes" id="UP001283109"/>
    </source>
</evidence>
<dbReference type="InterPro" id="IPR036056">
    <property type="entry name" value="Fibrinogen-like_C"/>
</dbReference>
<evidence type="ECO:0000256" key="2">
    <source>
        <dbReference type="ARBA" id="ARBA00023295"/>
    </source>
</evidence>
<dbReference type="SUPFAM" id="SSF50998">
    <property type="entry name" value="Quinoprotein alcohol dehydrogenase-like"/>
    <property type="match status" value="1"/>
</dbReference>
<dbReference type="Gene3D" id="2.60.120.260">
    <property type="entry name" value="Galactose-binding domain-like"/>
    <property type="match status" value="2"/>
</dbReference>
<dbReference type="Pfam" id="PF00041">
    <property type="entry name" value="fn3"/>
    <property type="match status" value="1"/>
</dbReference>
<dbReference type="EMBL" id="JAWQEV010000004">
    <property type="protein sequence ID" value="MDW4573602.1"/>
    <property type="molecule type" value="Genomic_DNA"/>
</dbReference>
<dbReference type="CDD" id="cd00063">
    <property type="entry name" value="FN3"/>
    <property type="match status" value="1"/>
</dbReference>
<feature type="domain" description="Fibronectin type-III" evidence="4">
    <location>
        <begin position="975"/>
        <end position="1066"/>
    </location>
</feature>
<dbReference type="InterPro" id="IPR006311">
    <property type="entry name" value="TAT_signal"/>
</dbReference>
<keyword evidence="2" id="KW-0326">Glycosidase</keyword>
<protein>
    <submittedName>
        <fullName evidence="5">Fibrinogen-like YCDxxxxGGGW domain-containing protein</fullName>
    </submittedName>
</protein>
<keyword evidence="2" id="KW-0378">Hydrolase</keyword>
<dbReference type="RefSeq" id="WP_318354124.1">
    <property type="nucleotide sequence ID" value="NZ_JAWQEV010000004.1"/>
</dbReference>
<comment type="caution">
    <text evidence="5">The sequence shown here is derived from an EMBL/GenBank/DDBJ whole genome shotgun (WGS) entry which is preliminary data.</text>
</comment>
<dbReference type="SUPFAM" id="SSF56496">
    <property type="entry name" value="Fibrinogen C-terminal domain-like"/>
    <property type="match status" value="1"/>
</dbReference>
<dbReference type="SUPFAM" id="SSF49265">
    <property type="entry name" value="Fibronectin type III"/>
    <property type="match status" value="1"/>
</dbReference>
<dbReference type="Proteomes" id="UP001283109">
    <property type="component" value="Unassembled WGS sequence"/>
</dbReference>